<evidence type="ECO:0000313" key="3">
    <source>
        <dbReference type="Proteomes" id="UP000000304"/>
    </source>
</evidence>
<dbReference type="EMBL" id="CM000363">
    <property type="protein sequence ID" value="EDX10479.1"/>
    <property type="molecule type" value="Genomic_DNA"/>
</dbReference>
<reference evidence="2 3" key="1">
    <citation type="journal article" date="2007" name="Nature">
        <title>Evolution of genes and genomes on the Drosophila phylogeny.</title>
        <authorList>
            <consortium name="Drosophila 12 Genomes Consortium"/>
            <person name="Clark A.G."/>
            <person name="Eisen M.B."/>
            <person name="Smith D.R."/>
            <person name="Bergman C.M."/>
            <person name="Oliver B."/>
            <person name="Markow T.A."/>
            <person name="Kaufman T.C."/>
            <person name="Kellis M."/>
            <person name="Gelbart W."/>
            <person name="Iyer V.N."/>
            <person name="Pollard D.A."/>
            <person name="Sackton T.B."/>
            <person name="Larracuente A.M."/>
            <person name="Singh N.D."/>
            <person name="Abad J.P."/>
            <person name="Abt D.N."/>
            <person name="Adryan B."/>
            <person name="Aguade M."/>
            <person name="Akashi H."/>
            <person name="Anderson W.W."/>
            <person name="Aquadro C.F."/>
            <person name="Ardell D.H."/>
            <person name="Arguello R."/>
            <person name="Artieri C.G."/>
            <person name="Barbash D.A."/>
            <person name="Barker D."/>
            <person name="Barsanti P."/>
            <person name="Batterham P."/>
            <person name="Batzoglou S."/>
            <person name="Begun D."/>
            <person name="Bhutkar A."/>
            <person name="Blanco E."/>
            <person name="Bosak S.A."/>
            <person name="Bradley R.K."/>
            <person name="Brand A.D."/>
            <person name="Brent M.R."/>
            <person name="Brooks A.N."/>
            <person name="Brown R.H."/>
            <person name="Butlin R.K."/>
            <person name="Caggese C."/>
            <person name="Calvi B.R."/>
            <person name="Bernardo de Carvalho A."/>
            <person name="Caspi A."/>
            <person name="Castrezana S."/>
            <person name="Celniker S.E."/>
            <person name="Chang J.L."/>
            <person name="Chapple C."/>
            <person name="Chatterji S."/>
            <person name="Chinwalla A."/>
            <person name="Civetta A."/>
            <person name="Clifton S.W."/>
            <person name="Comeron J.M."/>
            <person name="Costello J.C."/>
            <person name="Coyne J.A."/>
            <person name="Daub J."/>
            <person name="David R.G."/>
            <person name="Delcher A.L."/>
            <person name="Delehaunty K."/>
            <person name="Do C.B."/>
            <person name="Ebling H."/>
            <person name="Edwards K."/>
            <person name="Eickbush T."/>
            <person name="Evans J.D."/>
            <person name="Filipski A."/>
            <person name="Findeiss S."/>
            <person name="Freyhult E."/>
            <person name="Fulton L."/>
            <person name="Fulton R."/>
            <person name="Garcia A.C."/>
            <person name="Gardiner A."/>
            <person name="Garfield D.A."/>
            <person name="Garvin B.E."/>
            <person name="Gibson G."/>
            <person name="Gilbert D."/>
            <person name="Gnerre S."/>
            <person name="Godfrey J."/>
            <person name="Good R."/>
            <person name="Gotea V."/>
            <person name="Gravely B."/>
            <person name="Greenberg A.J."/>
            <person name="Griffiths-Jones S."/>
            <person name="Gross S."/>
            <person name="Guigo R."/>
            <person name="Gustafson E.A."/>
            <person name="Haerty W."/>
            <person name="Hahn M.W."/>
            <person name="Halligan D.L."/>
            <person name="Halpern A.L."/>
            <person name="Halter G.M."/>
            <person name="Han M.V."/>
            <person name="Heger A."/>
            <person name="Hillier L."/>
            <person name="Hinrichs A.S."/>
            <person name="Holmes I."/>
            <person name="Hoskins R.A."/>
            <person name="Hubisz M.J."/>
            <person name="Hultmark D."/>
            <person name="Huntley M.A."/>
            <person name="Jaffe D.B."/>
            <person name="Jagadeeshan S."/>
            <person name="Jeck W.R."/>
            <person name="Johnson J."/>
            <person name="Jones C.D."/>
            <person name="Jordan W.C."/>
            <person name="Karpen G.H."/>
            <person name="Kataoka E."/>
            <person name="Keightley P.D."/>
            <person name="Kheradpour P."/>
            <person name="Kirkness E.F."/>
            <person name="Koerich L.B."/>
            <person name="Kristiansen K."/>
            <person name="Kudrna D."/>
            <person name="Kulathinal R.J."/>
            <person name="Kumar S."/>
            <person name="Kwok R."/>
            <person name="Lander E."/>
            <person name="Langley C.H."/>
            <person name="Lapoint R."/>
            <person name="Lazzaro B.P."/>
            <person name="Lee S.J."/>
            <person name="Levesque L."/>
            <person name="Li R."/>
            <person name="Lin C.F."/>
            <person name="Lin M.F."/>
            <person name="Lindblad-Toh K."/>
            <person name="Llopart A."/>
            <person name="Long M."/>
            <person name="Low L."/>
            <person name="Lozovsky E."/>
            <person name="Lu J."/>
            <person name="Luo M."/>
            <person name="Machado C.A."/>
            <person name="Makalowski W."/>
            <person name="Marzo M."/>
            <person name="Matsuda M."/>
            <person name="Matzkin L."/>
            <person name="McAllister B."/>
            <person name="McBride C.S."/>
            <person name="McKernan B."/>
            <person name="McKernan K."/>
            <person name="Mendez-Lago M."/>
            <person name="Minx P."/>
            <person name="Mollenhauer M.U."/>
            <person name="Montooth K."/>
            <person name="Mount S.M."/>
            <person name="Mu X."/>
            <person name="Myers E."/>
            <person name="Negre B."/>
            <person name="Newfeld S."/>
            <person name="Nielsen R."/>
            <person name="Noor M.A."/>
            <person name="O'Grady P."/>
            <person name="Pachter L."/>
            <person name="Papaceit M."/>
            <person name="Parisi M.J."/>
            <person name="Parisi M."/>
            <person name="Parts L."/>
            <person name="Pedersen J.S."/>
            <person name="Pesole G."/>
            <person name="Phillippy A.M."/>
            <person name="Ponting C.P."/>
            <person name="Pop M."/>
            <person name="Porcelli D."/>
            <person name="Powell J.R."/>
            <person name="Prohaska S."/>
            <person name="Pruitt K."/>
            <person name="Puig M."/>
            <person name="Quesneville H."/>
            <person name="Ram K.R."/>
            <person name="Rand D."/>
            <person name="Rasmussen M.D."/>
            <person name="Reed L.K."/>
            <person name="Reenan R."/>
            <person name="Reily A."/>
            <person name="Remington K.A."/>
            <person name="Rieger T.T."/>
            <person name="Ritchie M.G."/>
            <person name="Robin C."/>
            <person name="Rogers Y.H."/>
            <person name="Rohde C."/>
            <person name="Rozas J."/>
            <person name="Rubenfield M.J."/>
            <person name="Ruiz A."/>
            <person name="Russo S."/>
            <person name="Salzberg S.L."/>
            <person name="Sanchez-Gracia A."/>
            <person name="Saranga D.J."/>
            <person name="Sato H."/>
            <person name="Schaeffer S.W."/>
            <person name="Schatz M.C."/>
            <person name="Schlenke T."/>
            <person name="Schwartz R."/>
            <person name="Segarra C."/>
            <person name="Singh R.S."/>
            <person name="Sirot L."/>
            <person name="Sirota M."/>
            <person name="Sisneros N.B."/>
            <person name="Smith C.D."/>
            <person name="Smith T.F."/>
            <person name="Spieth J."/>
            <person name="Stage D.E."/>
            <person name="Stark A."/>
            <person name="Stephan W."/>
            <person name="Strausberg R.L."/>
            <person name="Strempel S."/>
            <person name="Sturgill D."/>
            <person name="Sutton G."/>
            <person name="Sutton G.G."/>
            <person name="Tao W."/>
            <person name="Teichmann S."/>
            <person name="Tobari Y.N."/>
            <person name="Tomimura Y."/>
            <person name="Tsolas J.M."/>
            <person name="Valente V.L."/>
            <person name="Venter E."/>
            <person name="Venter J.C."/>
            <person name="Vicario S."/>
            <person name="Vieira F.G."/>
            <person name="Vilella A.J."/>
            <person name="Villasante A."/>
            <person name="Walenz B."/>
            <person name="Wang J."/>
            <person name="Wasserman M."/>
            <person name="Watts T."/>
            <person name="Wilson D."/>
            <person name="Wilson R.K."/>
            <person name="Wing R.A."/>
            <person name="Wolfner M.F."/>
            <person name="Wong A."/>
            <person name="Wong G.K."/>
            <person name="Wu C.I."/>
            <person name="Wu G."/>
            <person name="Yamamoto D."/>
            <person name="Yang H.P."/>
            <person name="Yang S.P."/>
            <person name="Yorke J.A."/>
            <person name="Yoshida K."/>
            <person name="Zdobnov E."/>
            <person name="Zhang P."/>
            <person name="Zhang Y."/>
            <person name="Zimin A.V."/>
            <person name="Baldwin J."/>
            <person name="Abdouelleil A."/>
            <person name="Abdulkadir J."/>
            <person name="Abebe A."/>
            <person name="Abera B."/>
            <person name="Abreu J."/>
            <person name="Acer S.C."/>
            <person name="Aftuck L."/>
            <person name="Alexander A."/>
            <person name="An P."/>
            <person name="Anderson E."/>
            <person name="Anderson S."/>
            <person name="Arachi H."/>
            <person name="Azer M."/>
            <person name="Bachantsang P."/>
            <person name="Barry A."/>
            <person name="Bayul T."/>
            <person name="Berlin A."/>
            <person name="Bessette D."/>
            <person name="Bloom T."/>
            <person name="Blye J."/>
            <person name="Boguslavskiy L."/>
            <person name="Bonnet C."/>
            <person name="Boukhgalter B."/>
            <person name="Bourzgui I."/>
            <person name="Brown A."/>
            <person name="Cahill P."/>
            <person name="Channer S."/>
            <person name="Cheshatsang Y."/>
            <person name="Chuda L."/>
            <person name="Citroen M."/>
            <person name="Collymore A."/>
            <person name="Cooke P."/>
            <person name="Costello M."/>
            <person name="D'Aco K."/>
            <person name="Daza R."/>
            <person name="De Haan G."/>
            <person name="DeGray S."/>
            <person name="DeMaso C."/>
            <person name="Dhargay N."/>
            <person name="Dooley K."/>
            <person name="Dooley E."/>
            <person name="Doricent M."/>
            <person name="Dorje P."/>
            <person name="Dorjee K."/>
            <person name="Dupes A."/>
            <person name="Elong R."/>
            <person name="Falk J."/>
            <person name="Farina A."/>
            <person name="Faro S."/>
            <person name="Ferguson D."/>
            <person name="Fisher S."/>
            <person name="Foley C.D."/>
            <person name="Franke A."/>
            <person name="Friedrich D."/>
            <person name="Gadbois L."/>
            <person name="Gearin G."/>
            <person name="Gearin C.R."/>
            <person name="Giannoukos G."/>
            <person name="Goode T."/>
            <person name="Graham J."/>
            <person name="Grandbois E."/>
            <person name="Grewal S."/>
            <person name="Gyaltsen K."/>
            <person name="Hafez N."/>
            <person name="Hagos B."/>
            <person name="Hall J."/>
            <person name="Henson C."/>
            <person name="Hollinger A."/>
            <person name="Honan T."/>
            <person name="Huard M.D."/>
            <person name="Hughes L."/>
            <person name="Hurhula B."/>
            <person name="Husby M.E."/>
            <person name="Kamat A."/>
            <person name="Kanga B."/>
            <person name="Kashin S."/>
            <person name="Khazanovich D."/>
            <person name="Kisner P."/>
            <person name="Lance K."/>
            <person name="Lara M."/>
            <person name="Lee W."/>
            <person name="Lennon N."/>
            <person name="Letendre F."/>
            <person name="LeVine R."/>
            <person name="Lipovsky A."/>
            <person name="Liu X."/>
            <person name="Liu J."/>
            <person name="Liu S."/>
            <person name="Lokyitsang T."/>
            <person name="Lokyitsang Y."/>
            <person name="Lubonja R."/>
            <person name="Lui A."/>
            <person name="MacDonald P."/>
            <person name="Magnisalis V."/>
            <person name="Maru K."/>
            <person name="Matthews C."/>
            <person name="McCusker W."/>
            <person name="McDonough S."/>
            <person name="Mehta T."/>
            <person name="Meldrim J."/>
            <person name="Meneus L."/>
            <person name="Mihai O."/>
            <person name="Mihalev A."/>
            <person name="Mihova T."/>
            <person name="Mittelman R."/>
            <person name="Mlenga V."/>
            <person name="Montmayeur A."/>
            <person name="Mulrain L."/>
            <person name="Navidi A."/>
            <person name="Naylor J."/>
            <person name="Negash T."/>
            <person name="Nguyen T."/>
            <person name="Nguyen N."/>
            <person name="Nicol R."/>
            <person name="Norbu C."/>
            <person name="Norbu N."/>
            <person name="Novod N."/>
            <person name="O'Neill B."/>
            <person name="Osman S."/>
            <person name="Markiewicz E."/>
            <person name="Oyono O.L."/>
            <person name="Patti C."/>
            <person name="Phunkhang P."/>
            <person name="Pierre F."/>
            <person name="Priest M."/>
            <person name="Raghuraman S."/>
            <person name="Rege F."/>
            <person name="Reyes R."/>
            <person name="Rise C."/>
            <person name="Rogov P."/>
            <person name="Ross K."/>
            <person name="Ryan E."/>
            <person name="Settipalli S."/>
            <person name="Shea T."/>
            <person name="Sherpa N."/>
            <person name="Shi L."/>
            <person name="Shih D."/>
            <person name="Sparrow T."/>
            <person name="Spaulding J."/>
            <person name="Stalker J."/>
            <person name="Stange-Thomann N."/>
            <person name="Stavropoulos S."/>
            <person name="Stone C."/>
            <person name="Strader C."/>
            <person name="Tesfaye S."/>
            <person name="Thomson T."/>
            <person name="Thoulutsang Y."/>
            <person name="Thoulutsang D."/>
            <person name="Topham K."/>
            <person name="Topping I."/>
            <person name="Tsamla T."/>
            <person name="Vassiliev H."/>
            <person name="Vo A."/>
            <person name="Wangchuk T."/>
            <person name="Wangdi T."/>
            <person name="Weiand M."/>
            <person name="Wilkinson J."/>
            <person name="Wilson A."/>
            <person name="Yadav S."/>
            <person name="Young G."/>
            <person name="Yu Q."/>
            <person name="Zembek L."/>
            <person name="Zhong D."/>
            <person name="Zimmer A."/>
            <person name="Zwirko Z."/>
            <person name="Jaffe D.B."/>
            <person name="Alvarez P."/>
            <person name="Brockman W."/>
            <person name="Butler J."/>
            <person name="Chin C."/>
            <person name="Gnerre S."/>
            <person name="Grabherr M."/>
            <person name="Kleber M."/>
            <person name="Mauceli E."/>
            <person name="MacCallum I."/>
        </authorList>
    </citation>
    <scope>NUCLEOTIDE SEQUENCE [LARGE SCALE GENOMIC DNA]</scope>
    <source>
        <strain evidence="3">white501</strain>
    </source>
</reference>
<organism evidence="2 3">
    <name type="scientific">Drosophila simulans</name>
    <name type="common">Fruit fly</name>
    <dbReference type="NCBI Taxonomy" id="7240"/>
    <lineage>
        <taxon>Eukaryota</taxon>
        <taxon>Metazoa</taxon>
        <taxon>Ecdysozoa</taxon>
        <taxon>Arthropoda</taxon>
        <taxon>Hexapoda</taxon>
        <taxon>Insecta</taxon>
        <taxon>Pterygota</taxon>
        <taxon>Neoptera</taxon>
        <taxon>Endopterygota</taxon>
        <taxon>Diptera</taxon>
        <taxon>Brachycera</taxon>
        <taxon>Muscomorpha</taxon>
        <taxon>Ephydroidea</taxon>
        <taxon>Drosophilidae</taxon>
        <taxon>Drosophila</taxon>
        <taxon>Sophophora</taxon>
    </lineage>
</organism>
<evidence type="ECO:0000256" key="1">
    <source>
        <dbReference type="SAM" id="MobiDB-lite"/>
    </source>
</evidence>
<gene>
    <name evidence="2" type="primary">Dsim\GD14507</name>
    <name evidence="2" type="ORF">Dsim_GD14507</name>
</gene>
<sequence length="75" mass="8292">MQSKREPKSGCASAQDKEKRQPFHPARMLKTPTRPPPGWGFSSGLHYGTPSTDCDSGLNFSCNSLRQRQLCLARG</sequence>
<protein>
    <submittedName>
        <fullName evidence="2">GD14507</fullName>
    </submittedName>
</protein>
<keyword evidence="3" id="KW-1185">Reference proteome</keyword>
<dbReference type="HOGENOM" id="CLU_2673752_0_0_1"/>
<dbReference type="Proteomes" id="UP000000304">
    <property type="component" value="Chromosome 3L"/>
</dbReference>
<proteinExistence type="predicted"/>
<evidence type="ECO:0000313" key="2">
    <source>
        <dbReference type="EMBL" id="EDX10479.1"/>
    </source>
</evidence>
<feature type="region of interest" description="Disordered" evidence="1">
    <location>
        <begin position="1"/>
        <end position="44"/>
    </location>
</feature>
<accession>B4QKG8</accession>
<name>B4QKG8_DROSI</name>
<dbReference type="AlphaFoldDB" id="B4QKG8"/>